<dbReference type="PANTHER" id="PTHR21256:SF2">
    <property type="entry name" value="HISTIDINE BIOSYNTHESIS TRIFUNCTIONAL PROTEIN"/>
    <property type="match status" value="1"/>
</dbReference>
<sequence>VEDQSDVTETVRRIIRDVRLRGDSSVVELTNRFDGRSAENMTDLIVDKSRLENAFNNLDPLTAEALKLSADRIRLYHEQQLR</sequence>
<dbReference type="Pfam" id="PF00815">
    <property type="entry name" value="Histidinol_dh"/>
    <property type="match status" value="1"/>
</dbReference>
<evidence type="ECO:0008006" key="3">
    <source>
        <dbReference type="Google" id="ProtNLM"/>
    </source>
</evidence>
<evidence type="ECO:0000313" key="2">
    <source>
        <dbReference type="EMBL" id="SVE23926.1"/>
    </source>
</evidence>
<dbReference type="InterPro" id="IPR012131">
    <property type="entry name" value="Hstdl_DH"/>
</dbReference>
<organism evidence="2">
    <name type="scientific">marine metagenome</name>
    <dbReference type="NCBI Taxonomy" id="408172"/>
    <lineage>
        <taxon>unclassified sequences</taxon>
        <taxon>metagenomes</taxon>
        <taxon>ecological metagenomes</taxon>
    </lineage>
</organism>
<dbReference type="GO" id="GO:0004399">
    <property type="term" value="F:histidinol dehydrogenase activity"/>
    <property type="evidence" value="ECO:0007669"/>
    <property type="project" value="TreeGrafter"/>
</dbReference>
<dbReference type="PANTHER" id="PTHR21256">
    <property type="entry name" value="HISTIDINOL DEHYDROGENASE HDH"/>
    <property type="match status" value="1"/>
</dbReference>
<accession>A0A383BUJ9</accession>
<reference evidence="2" key="1">
    <citation type="submission" date="2018-05" db="EMBL/GenBank/DDBJ databases">
        <authorList>
            <person name="Lanie J.A."/>
            <person name="Ng W.-L."/>
            <person name="Kazmierczak K.M."/>
            <person name="Andrzejewski T.M."/>
            <person name="Davidsen T.M."/>
            <person name="Wayne K.J."/>
            <person name="Tettelin H."/>
            <person name="Glass J.I."/>
            <person name="Rusch D."/>
            <person name="Podicherti R."/>
            <person name="Tsui H.-C.T."/>
            <person name="Winkler M.E."/>
        </authorList>
    </citation>
    <scope>NUCLEOTIDE SEQUENCE</scope>
</reference>
<feature type="non-terminal residue" evidence="2">
    <location>
        <position position="82"/>
    </location>
</feature>
<dbReference type="EMBL" id="UINC01203594">
    <property type="protein sequence ID" value="SVE23926.1"/>
    <property type="molecule type" value="Genomic_DNA"/>
</dbReference>
<feature type="non-terminal residue" evidence="2">
    <location>
        <position position="1"/>
    </location>
</feature>
<protein>
    <recommendedName>
        <fullName evidence="3">Histidinol dehydrogenase</fullName>
    </recommendedName>
</protein>
<dbReference type="AlphaFoldDB" id="A0A383BUJ9"/>
<evidence type="ECO:0000256" key="1">
    <source>
        <dbReference type="ARBA" id="ARBA00023002"/>
    </source>
</evidence>
<gene>
    <name evidence="2" type="ORF">METZ01_LOCUS476780</name>
</gene>
<dbReference type="GO" id="GO:0046872">
    <property type="term" value="F:metal ion binding"/>
    <property type="evidence" value="ECO:0007669"/>
    <property type="project" value="InterPro"/>
</dbReference>
<dbReference type="GO" id="GO:0000105">
    <property type="term" value="P:L-histidine biosynthetic process"/>
    <property type="evidence" value="ECO:0007669"/>
    <property type="project" value="TreeGrafter"/>
</dbReference>
<dbReference type="GO" id="GO:0005737">
    <property type="term" value="C:cytoplasm"/>
    <property type="evidence" value="ECO:0007669"/>
    <property type="project" value="TreeGrafter"/>
</dbReference>
<name>A0A383BUJ9_9ZZZZ</name>
<keyword evidence="1" id="KW-0560">Oxidoreductase</keyword>
<proteinExistence type="predicted"/>
<dbReference type="Gene3D" id="3.40.50.1980">
    <property type="entry name" value="Nitrogenase molybdenum iron protein domain"/>
    <property type="match status" value="1"/>
</dbReference>
<dbReference type="GO" id="GO:0051287">
    <property type="term" value="F:NAD binding"/>
    <property type="evidence" value="ECO:0007669"/>
    <property type="project" value="InterPro"/>
</dbReference>